<evidence type="ECO:0000313" key="2">
    <source>
        <dbReference type="Proteomes" id="UP000249135"/>
    </source>
</evidence>
<gene>
    <name evidence="1" type="ORF">DI563_32520</name>
</gene>
<proteinExistence type="predicted"/>
<accession>A0A2W5NNS3</accession>
<feature type="non-terminal residue" evidence="1">
    <location>
        <position position="1"/>
    </location>
</feature>
<dbReference type="AlphaFoldDB" id="A0A2W5NNS3"/>
<dbReference type="Proteomes" id="UP000249135">
    <property type="component" value="Unassembled WGS sequence"/>
</dbReference>
<evidence type="ECO:0000313" key="1">
    <source>
        <dbReference type="EMBL" id="PZQ55141.1"/>
    </source>
</evidence>
<organism evidence="1 2">
    <name type="scientific">Variovorax paradoxus</name>
    <dbReference type="NCBI Taxonomy" id="34073"/>
    <lineage>
        <taxon>Bacteria</taxon>
        <taxon>Pseudomonadati</taxon>
        <taxon>Pseudomonadota</taxon>
        <taxon>Betaproteobacteria</taxon>
        <taxon>Burkholderiales</taxon>
        <taxon>Comamonadaceae</taxon>
        <taxon>Variovorax</taxon>
    </lineage>
</organism>
<sequence>GHAFRPAARVSVASESAVSLRDMKAMLGRGRPG</sequence>
<reference evidence="1 2" key="1">
    <citation type="submission" date="2017-08" db="EMBL/GenBank/DDBJ databases">
        <title>Infants hospitalized years apart are colonized by the same room-sourced microbial strains.</title>
        <authorList>
            <person name="Brooks B."/>
            <person name="Olm M.R."/>
            <person name="Firek B.A."/>
            <person name="Baker R."/>
            <person name="Thomas B.C."/>
            <person name="Morowitz M.J."/>
            <person name="Banfield J.F."/>
        </authorList>
    </citation>
    <scope>NUCLEOTIDE SEQUENCE [LARGE SCALE GENOMIC DNA]</scope>
    <source>
        <strain evidence="1">S2_005_003_R2_41</strain>
    </source>
</reference>
<name>A0A2W5NNS3_VARPD</name>
<dbReference type="EMBL" id="QFPP01000925">
    <property type="protein sequence ID" value="PZQ55141.1"/>
    <property type="molecule type" value="Genomic_DNA"/>
</dbReference>
<protein>
    <submittedName>
        <fullName evidence="1">Biotin synthase</fullName>
    </submittedName>
</protein>
<comment type="caution">
    <text evidence="1">The sequence shown here is derived from an EMBL/GenBank/DDBJ whole genome shotgun (WGS) entry which is preliminary data.</text>
</comment>